<dbReference type="EMBL" id="JACJSG010000042">
    <property type="protein sequence ID" value="MBD2503883.1"/>
    <property type="molecule type" value="Genomic_DNA"/>
</dbReference>
<dbReference type="InterPro" id="IPR014729">
    <property type="entry name" value="Rossmann-like_a/b/a_fold"/>
</dbReference>
<sequence>MKAIQLALDLGIEFQEIITKFDINRIIDYDYIIISFSGGKDSLACLLYILELIKKFNISKDKVECWHHLVDGNTEDNFFDYPITSDYCKKVCEALGVKLYFSWREGGIKREMLRVNDITAPVFYETPDGIKSSGGKSKSFNTRLRFPQKGNKMKTRWCSSVVKIAVGYSAIAGQDRFKGKKTLFITGERREESAARAEYEEFKSHETNAKCRHVDHWRAILDWRESQVWEIIKRQGIRPHPSYELGFPRCSCINCIFINDHQLASVNLIASSVVSEMAKYEKEFNDHWINQGKEGYTIDPDRRTVMERVATGQPYNMRPEIVRLALSHKYYESVIVSSEEWRLPPGAFSKENGGPT</sequence>
<reference evidence="2 3" key="1">
    <citation type="journal article" date="2020" name="ISME J.">
        <title>Comparative genomics reveals insights into cyanobacterial evolution and habitat adaptation.</title>
        <authorList>
            <person name="Chen M.Y."/>
            <person name="Teng W.K."/>
            <person name="Zhao L."/>
            <person name="Hu C.X."/>
            <person name="Zhou Y.K."/>
            <person name="Han B.P."/>
            <person name="Song L.R."/>
            <person name="Shu W.S."/>
        </authorList>
    </citation>
    <scope>NUCLEOTIDE SEQUENCE [LARGE SCALE GENOMIC DNA]</scope>
    <source>
        <strain evidence="2 3">FACHB-119</strain>
    </source>
</reference>
<evidence type="ECO:0000313" key="2">
    <source>
        <dbReference type="EMBL" id="MBD2503883.1"/>
    </source>
</evidence>
<organism evidence="2 3">
    <name type="scientific">Anabaena azotica FACHB-119</name>
    <dbReference type="NCBI Taxonomy" id="947527"/>
    <lineage>
        <taxon>Bacteria</taxon>
        <taxon>Bacillati</taxon>
        <taxon>Cyanobacteriota</taxon>
        <taxon>Cyanophyceae</taxon>
        <taxon>Nostocales</taxon>
        <taxon>Nostocaceae</taxon>
        <taxon>Anabaena</taxon>
        <taxon>Anabaena azotica</taxon>
    </lineage>
</organism>
<proteinExistence type="predicted"/>
<dbReference type="SUPFAM" id="SSF52402">
    <property type="entry name" value="Adenine nucleotide alpha hydrolases-like"/>
    <property type="match status" value="1"/>
</dbReference>
<dbReference type="InterPro" id="IPR050128">
    <property type="entry name" value="Sulfate_adenylyltrnsfr_sub2"/>
</dbReference>
<dbReference type="PANTHER" id="PTHR43196">
    <property type="entry name" value="SULFATE ADENYLYLTRANSFERASE SUBUNIT 2"/>
    <property type="match status" value="1"/>
</dbReference>
<dbReference type="Gene3D" id="3.40.50.620">
    <property type="entry name" value="HUPs"/>
    <property type="match status" value="1"/>
</dbReference>
<feature type="domain" description="Phosphoadenosine phosphosulphate reductase" evidence="1">
    <location>
        <begin position="152"/>
        <end position="255"/>
    </location>
</feature>
<gene>
    <name evidence="2" type="ORF">H6G83_25305</name>
</gene>
<accession>A0ABR8D9K3</accession>
<keyword evidence="3" id="KW-1185">Reference proteome</keyword>
<comment type="caution">
    <text evidence="2">The sequence shown here is derived from an EMBL/GenBank/DDBJ whole genome shotgun (WGS) entry which is preliminary data.</text>
</comment>
<dbReference type="RefSeq" id="WP_190477102.1">
    <property type="nucleotide sequence ID" value="NZ_JACJSG010000042.1"/>
</dbReference>
<protein>
    <submittedName>
        <fullName evidence="2">Phosphoadenosine phosphosulfate reductase family protein</fullName>
    </submittedName>
</protein>
<dbReference type="InterPro" id="IPR002500">
    <property type="entry name" value="PAPS_reduct_dom"/>
</dbReference>
<dbReference type="Pfam" id="PF01507">
    <property type="entry name" value="PAPS_reduct"/>
    <property type="match status" value="1"/>
</dbReference>
<evidence type="ECO:0000259" key="1">
    <source>
        <dbReference type="Pfam" id="PF01507"/>
    </source>
</evidence>
<name>A0ABR8D9K3_9NOST</name>
<dbReference type="Proteomes" id="UP000661112">
    <property type="component" value="Unassembled WGS sequence"/>
</dbReference>
<evidence type="ECO:0000313" key="3">
    <source>
        <dbReference type="Proteomes" id="UP000661112"/>
    </source>
</evidence>
<dbReference type="PANTHER" id="PTHR43196:SF2">
    <property type="entry name" value="PHOSPHOADENOSINE PHOSPHOSULFATE REDUCTASE"/>
    <property type="match status" value="1"/>
</dbReference>